<accession>A0A1M7UUY3</accession>
<dbReference type="EMBL" id="LT670849">
    <property type="protein sequence ID" value="SHN86758.1"/>
    <property type="molecule type" value="Genomic_DNA"/>
</dbReference>
<dbReference type="Proteomes" id="UP000184096">
    <property type="component" value="Chromosome I"/>
</dbReference>
<sequence length="219" mass="24214">MKMNLAELEALVVEQGRRLALAESDITALKANQGFRKVTPLAASVAAEPEGARITLSIERAKIALPNEDELRKLLDVVFGTYPTLRPWTHGSSYAFQDEQNFTRQFSAAFGYVSSQGRADEIDMKHSVSWWADQASDWLRHRGDRTDIGGAAFLAACVAAGDVAFQRSDQFGNVWAVGLASWEGRKATEAWRNVLCGELRRPVPGIHKAPERSSLSVRR</sequence>
<proteinExistence type="predicted"/>
<name>A0A1M7UUY3_9BRAD</name>
<gene>
    <name evidence="1" type="ORF">SAMN05444170_6820</name>
</gene>
<evidence type="ECO:0000313" key="1">
    <source>
        <dbReference type="EMBL" id="SHN86758.1"/>
    </source>
</evidence>
<organism evidence="1 2">
    <name type="scientific">Bradyrhizobium erythrophlei</name>
    <dbReference type="NCBI Taxonomy" id="1437360"/>
    <lineage>
        <taxon>Bacteria</taxon>
        <taxon>Pseudomonadati</taxon>
        <taxon>Pseudomonadota</taxon>
        <taxon>Alphaproteobacteria</taxon>
        <taxon>Hyphomicrobiales</taxon>
        <taxon>Nitrobacteraceae</taxon>
        <taxon>Bradyrhizobium</taxon>
    </lineage>
</organism>
<protein>
    <submittedName>
        <fullName evidence="1">Uncharacterized protein</fullName>
    </submittedName>
</protein>
<reference evidence="2" key="1">
    <citation type="submission" date="2016-11" db="EMBL/GenBank/DDBJ databases">
        <authorList>
            <person name="Varghese N."/>
            <person name="Submissions S."/>
        </authorList>
    </citation>
    <scope>NUCLEOTIDE SEQUENCE [LARGE SCALE GENOMIC DNA]</scope>
    <source>
        <strain evidence="2">GAS401</strain>
    </source>
</reference>
<evidence type="ECO:0000313" key="2">
    <source>
        <dbReference type="Proteomes" id="UP000184096"/>
    </source>
</evidence>
<keyword evidence="2" id="KW-1185">Reference proteome</keyword>
<dbReference type="AlphaFoldDB" id="A0A1M7UUY3"/>